<keyword evidence="1" id="KW-1133">Transmembrane helix</keyword>
<feature type="chain" id="PRO_5016443117" description="Cell division protein FtsX" evidence="2">
    <location>
        <begin position="23"/>
        <end position="277"/>
    </location>
</feature>
<name>A0A2Z3HYP0_9CAUL</name>
<proteinExistence type="predicted"/>
<dbReference type="Proteomes" id="UP000247763">
    <property type="component" value="Chromosome"/>
</dbReference>
<dbReference type="AlphaFoldDB" id="A0A2Z3HYP0"/>
<dbReference type="EMBL" id="CP029479">
    <property type="protein sequence ID" value="AWM76668.1"/>
    <property type="molecule type" value="Genomic_DNA"/>
</dbReference>
<feature type="signal peptide" evidence="2">
    <location>
        <begin position="1"/>
        <end position="22"/>
    </location>
</feature>
<keyword evidence="1" id="KW-0472">Membrane</keyword>
<dbReference type="KEGG" id="phb:HYN04_02145"/>
<dbReference type="RefSeq" id="WP_110449237.1">
    <property type="nucleotide sequence ID" value="NZ_CP029479.1"/>
</dbReference>
<evidence type="ECO:0000313" key="3">
    <source>
        <dbReference type="EMBL" id="AWM76668.1"/>
    </source>
</evidence>
<organism evidence="3 4">
    <name type="scientific">Phenylobacterium parvum</name>
    <dbReference type="NCBI Taxonomy" id="2201350"/>
    <lineage>
        <taxon>Bacteria</taxon>
        <taxon>Pseudomonadati</taxon>
        <taxon>Pseudomonadota</taxon>
        <taxon>Alphaproteobacteria</taxon>
        <taxon>Caulobacterales</taxon>
        <taxon>Caulobacteraceae</taxon>
        <taxon>Phenylobacterium</taxon>
    </lineage>
</organism>
<evidence type="ECO:0000313" key="4">
    <source>
        <dbReference type="Proteomes" id="UP000247763"/>
    </source>
</evidence>
<gene>
    <name evidence="3" type="ORF">HYN04_02145</name>
</gene>
<reference evidence="4" key="1">
    <citation type="submission" date="2018-05" db="EMBL/GenBank/DDBJ databases">
        <title>Genome sequencing of Phenylobacterium sp. HYN0004.</title>
        <authorList>
            <person name="Yi H."/>
            <person name="Baek C."/>
        </authorList>
    </citation>
    <scope>NUCLEOTIDE SEQUENCE [LARGE SCALE GENOMIC DNA]</scope>
    <source>
        <strain evidence="4">HYN0004</strain>
    </source>
</reference>
<keyword evidence="2" id="KW-0732">Signal</keyword>
<accession>A0A2Z3HYP0</accession>
<feature type="transmembrane region" description="Helical" evidence="1">
    <location>
        <begin position="246"/>
        <end position="269"/>
    </location>
</feature>
<feature type="transmembrane region" description="Helical" evidence="1">
    <location>
        <begin position="198"/>
        <end position="226"/>
    </location>
</feature>
<protein>
    <recommendedName>
        <fullName evidence="5">Cell division protein FtsX</fullName>
    </recommendedName>
</protein>
<keyword evidence="4" id="KW-1185">Reference proteome</keyword>
<feature type="transmembrane region" description="Helical" evidence="1">
    <location>
        <begin position="153"/>
        <end position="178"/>
    </location>
</feature>
<evidence type="ECO:0000256" key="2">
    <source>
        <dbReference type="SAM" id="SignalP"/>
    </source>
</evidence>
<evidence type="ECO:0008006" key="5">
    <source>
        <dbReference type="Google" id="ProtNLM"/>
    </source>
</evidence>
<sequence>MRRRLAPRLATVVLAAAFTALAGLAGLAGHAALDRTEGWRTRLAGEMTVALRPAPGADADAARAAEVLAGTPGVAEARALDRVRVGALLAPWTAGARGPDLATLPRLIAVDLDPRQPARRQDLANALNTAGIDAVVDDHQGWRRSAQELRSRLAAPLIGALMLCAAGLAAAGVLAAGFEASRREAGVRARIRMGASPLSCLAPIGGAVAIDLAVGVLAGGLVAAAIARPAAFSGAGAEAGGLAAQAGLLAALMAGALLVALVSAFATAARRVQELEP</sequence>
<evidence type="ECO:0000256" key="1">
    <source>
        <dbReference type="SAM" id="Phobius"/>
    </source>
</evidence>
<dbReference type="OrthoDB" id="9814843at2"/>
<keyword evidence="1" id="KW-0812">Transmembrane</keyword>